<evidence type="ECO:0000313" key="3">
    <source>
        <dbReference type="EMBL" id="KAG0259797.1"/>
    </source>
</evidence>
<keyword evidence="2" id="KW-0472">Membrane</keyword>
<reference evidence="3" key="1">
    <citation type="journal article" date="2020" name="Fungal Divers.">
        <title>Resolving the Mortierellaceae phylogeny through synthesis of multi-gene phylogenetics and phylogenomics.</title>
        <authorList>
            <person name="Vandepol N."/>
            <person name="Liber J."/>
            <person name="Desiro A."/>
            <person name="Na H."/>
            <person name="Kennedy M."/>
            <person name="Barry K."/>
            <person name="Grigoriev I.V."/>
            <person name="Miller A.N."/>
            <person name="O'Donnell K."/>
            <person name="Stajich J.E."/>
            <person name="Bonito G."/>
        </authorList>
    </citation>
    <scope>NUCLEOTIDE SEQUENCE</scope>
    <source>
        <strain evidence="3">KOD948</strain>
    </source>
</reference>
<sequence>MILPLPSTIVATCYITILAILSCVQFRRSQTPLRLAECIALTWVITTIIHLGYAFYPLTRHQTLIWRTALSSVILYDLVAVAELSYYCYAVWGSGTLSKEATPILWIYWVRQVVKVLACAVTVAYLFVPLVRHHHSTGVAMIADSNTLAVGTWYLSALGIALLGYSSMFIYFMTRPKEIFSMQAQALDLCIRLTACPIFSLPPPRKLLEYFEVKYGSNIRGDNPNTMIEDGITNDPRPRRPPMLVSQPASFSPRRNSDYHFDHHGFQSDYSLKLQPPYSGRKRDEDYCKQFSDEEAQVGTPPSSDAATETSLRLKPLSGLHQPAFPQGIVDDTILSSLANTAHPSAPSTPSTHQPMPLTPPSSSTSTSPLDQNEIEETAKAARRISRRLTMEGRRDGLDILNISGLMKWSPRPYSTASPAPLIASNQPFPLLPSTIPGSNTPKVNHRRADSLDLNTLHSGTRHEKLSTISDSSTYEEDRDTEEHSHSRRPRVSRGEQQHDFEKERHAEGAEKISRNADNKRYSRLSRDHGGGILQQQRPPPTTATSDYVENNSSHRPTQSITKKLSVDNIRKRSRDALTRLQEGGLGAALSIPVISRPLSPTVSRTTWTRDASDSPIGTKSLSSPDILEHGSSLVSKTPQLSSLPQSSHSKPFASDSRLERDTDA</sequence>
<name>A0A9P6U568_9FUNG</name>
<feature type="transmembrane region" description="Helical" evidence="2">
    <location>
        <begin position="68"/>
        <end position="92"/>
    </location>
</feature>
<keyword evidence="2" id="KW-0812">Transmembrane</keyword>
<dbReference type="AlphaFoldDB" id="A0A9P6U568"/>
<proteinExistence type="predicted"/>
<gene>
    <name evidence="3" type="ORF">BG011_002369</name>
</gene>
<evidence type="ECO:0000313" key="4">
    <source>
        <dbReference type="Proteomes" id="UP000726737"/>
    </source>
</evidence>
<accession>A0A9P6U568</accession>
<feature type="compositionally biased region" description="Low complexity" evidence="1">
    <location>
        <begin position="636"/>
        <end position="651"/>
    </location>
</feature>
<feature type="transmembrane region" description="Helical" evidence="2">
    <location>
        <begin position="151"/>
        <end position="172"/>
    </location>
</feature>
<feature type="region of interest" description="Disordered" evidence="1">
    <location>
        <begin position="433"/>
        <end position="568"/>
    </location>
</feature>
<feature type="transmembrane region" description="Helical" evidence="2">
    <location>
        <begin position="113"/>
        <end position="131"/>
    </location>
</feature>
<feature type="region of interest" description="Disordered" evidence="1">
    <location>
        <begin position="340"/>
        <end position="374"/>
    </location>
</feature>
<dbReference type="OrthoDB" id="2400579at2759"/>
<evidence type="ECO:0000256" key="1">
    <source>
        <dbReference type="SAM" id="MobiDB-lite"/>
    </source>
</evidence>
<organism evidence="3 4">
    <name type="scientific">Mortierella polycephala</name>
    <dbReference type="NCBI Taxonomy" id="41804"/>
    <lineage>
        <taxon>Eukaryota</taxon>
        <taxon>Fungi</taxon>
        <taxon>Fungi incertae sedis</taxon>
        <taxon>Mucoromycota</taxon>
        <taxon>Mortierellomycotina</taxon>
        <taxon>Mortierellomycetes</taxon>
        <taxon>Mortierellales</taxon>
        <taxon>Mortierellaceae</taxon>
        <taxon>Mortierella</taxon>
    </lineage>
</organism>
<dbReference type="EMBL" id="JAAAJA010000174">
    <property type="protein sequence ID" value="KAG0259797.1"/>
    <property type="molecule type" value="Genomic_DNA"/>
</dbReference>
<feature type="compositionally biased region" description="Polar residues" evidence="1">
    <location>
        <begin position="340"/>
        <end position="354"/>
    </location>
</feature>
<feature type="region of interest" description="Disordered" evidence="1">
    <location>
        <begin position="222"/>
        <end position="258"/>
    </location>
</feature>
<feature type="region of interest" description="Disordered" evidence="1">
    <location>
        <begin position="601"/>
        <end position="665"/>
    </location>
</feature>
<feature type="transmembrane region" description="Helical" evidence="2">
    <location>
        <begin position="38"/>
        <end position="56"/>
    </location>
</feature>
<feature type="transmembrane region" description="Helical" evidence="2">
    <location>
        <begin position="6"/>
        <end position="26"/>
    </location>
</feature>
<keyword evidence="2" id="KW-1133">Transmembrane helix</keyword>
<keyword evidence="4" id="KW-1185">Reference proteome</keyword>
<feature type="compositionally biased region" description="Polar residues" evidence="1">
    <location>
        <begin position="543"/>
        <end position="563"/>
    </location>
</feature>
<protein>
    <submittedName>
        <fullName evidence="3">Uncharacterized protein</fullName>
    </submittedName>
</protein>
<feature type="compositionally biased region" description="Basic and acidic residues" evidence="1">
    <location>
        <begin position="493"/>
        <end position="530"/>
    </location>
</feature>
<comment type="caution">
    <text evidence="3">The sequence shown here is derived from an EMBL/GenBank/DDBJ whole genome shotgun (WGS) entry which is preliminary data.</text>
</comment>
<dbReference type="Proteomes" id="UP000726737">
    <property type="component" value="Unassembled WGS sequence"/>
</dbReference>
<feature type="compositionally biased region" description="Polar residues" evidence="1">
    <location>
        <begin position="601"/>
        <end position="624"/>
    </location>
</feature>
<evidence type="ECO:0000256" key="2">
    <source>
        <dbReference type="SAM" id="Phobius"/>
    </source>
</evidence>